<organism evidence="2">
    <name type="scientific">Noccaea caerulescens</name>
    <name type="common">Alpine penny-cress</name>
    <name type="synonym">Thlaspi caerulescens</name>
    <dbReference type="NCBI Taxonomy" id="107243"/>
    <lineage>
        <taxon>Eukaryota</taxon>
        <taxon>Viridiplantae</taxon>
        <taxon>Streptophyta</taxon>
        <taxon>Embryophyta</taxon>
        <taxon>Tracheophyta</taxon>
        <taxon>Spermatophyta</taxon>
        <taxon>Magnoliopsida</taxon>
        <taxon>eudicotyledons</taxon>
        <taxon>Gunneridae</taxon>
        <taxon>Pentapetalae</taxon>
        <taxon>rosids</taxon>
        <taxon>malvids</taxon>
        <taxon>Brassicales</taxon>
        <taxon>Brassicaceae</taxon>
        <taxon>Coluteocarpeae</taxon>
        <taxon>Noccaea</taxon>
    </lineage>
</organism>
<sequence>MLTVASFLPTRWSRFLFFLLCSPILLPLLCLSIPLLCAVEIFSRLRSRILKYLPSSAVTEVLAVDDDDLRLRLCEEGCGGCGEFVVEVDEIEGSSLLQRYLEDQLILARSIYDCGEVDGDHDLDPIRVPLLL</sequence>
<keyword evidence="1" id="KW-1133">Transmembrane helix</keyword>
<gene>
    <name evidence="2" type="ORF">GA_TR14531_c0_g1_i1_g.45034</name>
</gene>
<protein>
    <submittedName>
        <fullName evidence="2">Uncharacterized protein</fullName>
    </submittedName>
</protein>
<evidence type="ECO:0000313" key="2">
    <source>
        <dbReference type="EMBL" id="JAU23079.1"/>
    </source>
</evidence>
<feature type="transmembrane region" description="Helical" evidence="1">
    <location>
        <begin position="15"/>
        <end position="42"/>
    </location>
</feature>
<dbReference type="AlphaFoldDB" id="A0A1J3DVB0"/>
<reference evidence="2" key="1">
    <citation type="submission" date="2016-07" db="EMBL/GenBank/DDBJ databases">
        <title>De novo transcriptome assembly of four accessions of the metal hyperaccumulator plant Noccaea caerulescens.</title>
        <authorList>
            <person name="Blande D."/>
            <person name="Halimaa P."/>
            <person name="Tervahauta A.I."/>
            <person name="Aarts M.G."/>
            <person name="Karenlampi S.O."/>
        </authorList>
    </citation>
    <scope>NUCLEOTIDE SEQUENCE</scope>
</reference>
<dbReference type="PANTHER" id="PTHR36322">
    <property type="entry name" value="TRANSMEMBRANE PROTEIN"/>
    <property type="match status" value="1"/>
</dbReference>
<dbReference type="PANTHER" id="PTHR36322:SF5">
    <property type="match status" value="1"/>
</dbReference>
<evidence type="ECO:0000256" key="1">
    <source>
        <dbReference type="SAM" id="Phobius"/>
    </source>
</evidence>
<name>A0A1J3DVB0_NOCCA</name>
<dbReference type="EMBL" id="GEVI01009241">
    <property type="protein sequence ID" value="JAU23079.1"/>
    <property type="molecule type" value="Transcribed_RNA"/>
</dbReference>
<accession>A0A1J3DVB0</accession>
<proteinExistence type="predicted"/>
<keyword evidence="1" id="KW-0812">Transmembrane</keyword>
<keyword evidence="1" id="KW-0472">Membrane</keyword>